<dbReference type="GO" id="GO:0003723">
    <property type="term" value="F:RNA binding"/>
    <property type="evidence" value="ECO:0007669"/>
    <property type="project" value="UniProtKB-UniRule"/>
</dbReference>
<comment type="caution">
    <text evidence="13">The sequence shown here is derived from an EMBL/GenBank/DDBJ whole genome shotgun (WGS) entry which is preliminary data.</text>
</comment>
<feature type="region of interest" description="Disordered" evidence="11">
    <location>
        <begin position="126"/>
        <end position="188"/>
    </location>
</feature>
<keyword evidence="3" id="KW-0507">mRNA processing</keyword>
<evidence type="ECO:0000256" key="8">
    <source>
        <dbReference type="ARBA" id="ARBA00029667"/>
    </source>
</evidence>
<evidence type="ECO:0000256" key="4">
    <source>
        <dbReference type="ARBA" id="ARBA00022884"/>
    </source>
</evidence>
<dbReference type="PROSITE" id="PS50102">
    <property type="entry name" value="RRM"/>
    <property type="match status" value="1"/>
</dbReference>
<dbReference type="GO" id="GO:0008380">
    <property type="term" value="P:RNA splicing"/>
    <property type="evidence" value="ECO:0007669"/>
    <property type="project" value="UniProtKB-KW"/>
</dbReference>
<dbReference type="Proteomes" id="UP000663852">
    <property type="component" value="Unassembled WGS sequence"/>
</dbReference>
<evidence type="ECO:0000256" key="1">
    <source>
        <dbReference type="ARBA" id="ARBA00004123"/>
    </source>
</evidence>
<dbReference type="EMBL" id="CAJNOJ010000022">
    <property type="protein sequence ID" value="CAF0851277.1"/>
    <property type="molecule type" value="Genomic_DNA"/>
</dbReference>
<dbReference type="Pfam" id="PF00076">
    <property type="entry name" value="RRM_1"/>
    <property type="match status" value="1"/>
</dbReference>
<evidence type="ECO:0000256" key="5">
    <source>
        <dbReference type="ARBA" id="ARBA00023187"/>
    </source>
</evidence>
<accession>A0A813W823</accession>
<dbReference type="OrthoDB" id="1099063at2759"/>
<dbReference type="InterPro" id="IPR012677">
    <property type="entry name" value="Nucleotide-bd_a/b_plait_sf"/>
</dbReference>
<dbReference type="SMART" id="SM00360">
    <property type="entry name" value="RRM"/>
    <property type="match status" value="1"/>
</dbReference>
<evidence type="ECO:0000256" key="9">
    <source>
        <dbReference type="ARBA" id="ARBA00032663"/>
    </source>
</evidence>
<evidence type="ECO:0000313" key="14">
    <source>
        <dbReference type="Proteomes" id="UP000663852"/>
    </source>
</evidence>
<feature type="compositionally biased region" description="Basic residues" evidence="11">
    <location>
        <begin position="156"/>
        <end position="170"/>
    </location>
</feature>
<keyword evidence="5" id="KW-0508">mRNA splicing</keyword>
<dbReference type="SUPFAM" id="SSF54928">
    <property type="entry name" value="RNA-binding domain, RBD"/>
    <property type="match status" value="1"/>
</dbReference>
<reference evidence="13" key="1">
    <citation type="submission" date="2021-02" db="EMBL/GenBank/DDBJ databases">
        <authorList>
            <person name="Nowell W R."/>
        </authorList>
    </citation>
    <scope>NUCLEOTIDE SEQUENCE</scope>
</reference>
<dbReference type="AlphaFoldDB" id="A0A813W823"/>
<dbReference type="InterPro" id="IPR000504">
    <property type="entry name" value="RRM_dom"/>
</dbReference>
<organism evidence="13 14">
    <name type="scientific">Adineta ricciae</name>
    <name type="common">Rotifer</name>
    <dbReference type="NCBI Taxonomy" id="249248"/>
    <lineage>
        <taxon>Eukaryota</taxon>
        <taxon>Metazoa</taxon>
        <taxon>Spiralia</taxon>
        <taxon>Gnathifera</taxon>
        <taxon>Rotifera</taxon>
        <taxon>Eurotatoria</taxon>
        <taxon>Bdelloidea</taxon>
        <taxon>Adinetida</taxon>
        <taxon>Adinetidae</taxon>
        <taxon>Adineta</taxon>
    </lineage>
</organism>
<evidence type="ECO:0000259" key="12">
    <source>
        <dbReference type="PROSITE" id="PS50102"/>
    </source>
</evidence>
<gene>
    <name evidence="13" type="ORF">EDS130_LOCUS7329</name>
</gene>
<evidence type="ECO:0000256" key="3">
    <source>
        <dbReference type="ARBA" id="ARBA00022664"/>
    </source>
</evidence>
<sequence>MSSRSRNRPEHQTDLRMIDRMYSLKVDNLAYRTRVIDLKRYFEKFGPIGDIYVPRDQFSHSNRGYAFVRFLEKRDAERAIDRMDRTDIDGREIRVQLARYNRGAGGSGRNKLRSRRYIPVVLTDSISRSRSTSRRRSRDRSRSNSADNGRSDRHSSRSRPTRRSRSRSRSPRHEHSESEQDDNQHEKK</sequence>
<dbReference type="Gene3D" id="3.30.70.330">
    <property type="match status" value="1"/>
</dbReference>
<dbReference type="GO" id="GO:0005634">
    <property type="term" value="C:nucleus"/>
    <property type="evidence" value="ECO:0007669"/>
    <property type="project" value="UniProtKB-SubCell"/>
</dbReference>
<protein>
    <recommendedName>
        <fullName evidence="2">Serine/arginine-rich splicing factor 2</fullName>
    </recommendedName>
    <alternativeName>
        <fullName evidence="9">Splicing component, 35 kDa</fullName>
    </alternativeName>
    <alternativeName>
        <fullName evidence="8">Splicing factor SC35</fullName>
    </alternativeName>
    <alternativeName>
        <fullName evidence="7">Splicing factor, arginine/serine-rich 2</fullName>
    </alternativeName>
</protein>
<comment type="subcellular location">
    <subcellularLocation>
        <location evidence="1">Nucleus</location>
    </subcellularLocation>
</comment>
<evidence type="ECO:0000256" key="11">
    <source>
        <dbReference type="SAM" id="MobiDB-lite"/>
    </source>
</evidence>
<dbReference type="PANTHER" id="PTHR48028:SF4">
    <property type="entry name" value="SC35-LIKE SPLICING FACTOR"/>
    <property type="match status" value="1"/>
</dbReference>
<feature type="domain" description="RRM" evidence="12">
    <location>
        <begin position="22"/>
        <end position="100"/>
    </location>
</feature>
<evidence type="ECO:0000256" key="2">
    <source>
        <dbReference type="ARBA" id="ARBA00015058"/>
    </source>
</evidence>
<dbReference type="InterPro" id="IPR035979">
    <property type="entry name" value="RBD_domain_sf"/>
</dbReference>
<dbReference type="InterPro" id="IPR051106">
    <property type="entry name" value="RNA-bind/splicing_reg"/>
</dbReference>
<dbReference type="PANTHER" id="PTHR48028">
    <property type="entry name" value="GLYCINE-RICH RNA-BINDING PROTEIN RZ1A"/>
    <property type="match status" value="1"/>
</dbReference>
<dbReference type="CDD" id="cd12311">
    <property type="entry name" value="RRM_SRSF2_SRSF8"/>
    <property type="match status" value="1"/>
</dbReference>
<evidence type="ECO:0000256" key="7">
    <source>
        <dbReference type="ARBA" id="ARBA00029589"/>
    </source>
</evidence>
<keyword evidence="4 10" id="KW-0694">RNA-binding</keyword>
<dbReference type="GO" id="GO:0006397">
    <property type="term" value="P:mRNA processing"/>
    <property type="evidence" value="ECO:0007669"/>
    <property type="project" value="UniProtKB-KW"/>
</dbReference>
<evidence type="ECO:0000313" key="13">
    <source>
        <dbReference type="EMBL" id="CAF0851277.1"/>
    </source>
</evidence>
<name>A0A813W823_ADIRI</name>
<keyword evidence="6" id="KW-0539">Nucleus</keyword>
<evidence type="ECO:0000256" key="10">
    <source>
        <dbReference type="PROSITE-ProRule" id="PRU00176"/>
    </source>
</evidence>
<proteinExistence type="predicted"/>
<evidence type="ECO:0000256" key="6">
    <source>
        <dbReference type="ARBA" id="ARBA00023242"/>
    </source>
</evidence>
<feature type="compositionally biased region" description="Basic and acidic residues" evidence="11">
    <location>
        <begin position="171"/>
        <end position="188"/>
    </location>
</feature>